<dbReference type="PANTHER" id="PTHR16305">
    <property type="entry name" value="TESTICULAR SOLUBLE ADENYLYL CYCLASE"/>
    <property type="match status" value="1"/>
</dbReference>
<keyword evidence="6" id="KW-1185">Reference proteome</keyword>
<comment type="caution">
    <text evidence="5">The sequence shown here is derived from an EMBL/GenBank/DDBJ whole genome shotgun (WGS) entry which is preliminary data.</text>
</comment>
<evidence type="ECO:0000313" key="6">
    <source>
        <dbReference type="Proteomes" id="UP000791080"/>
    </source>
</evidence>
<evidence type="ECO:0000256" key="2">
    <source>
        <dbReference type="ARBA" id="ARBA00022840"/>
    </source>
</evidence>
<dbReference type="InterPro" id="IPR019734">
    <property type="entry name" value="TPR_rpt"/>
</dbReference>
<keyword evidence="3" id="KW-0802">TPR repeat</keyword>
<dbReference type="SUPFAM" id="SSF52540">
    <property type="entry name" value="P-loop containing nucleoside triphosphate hydrolases"/>
    <property type="match status" value="1"/>
</dbReference>
<dbReference type="PRINTS" id="PR00038">
    <property type="entry name" value="HTHLUXR"/>
</dbReference>
<evidence type="ECO:0000256" key="3">
    <source>
        <dbReference type="PROSITE-ProRule" id="PRU00339"/>
    </source>
</evidence>
<evidence type="ECO:0000256" key="1">
    <source>
        <dbReference type="ARBA" id="ARBA00022741"/>
    </source>
</evidence>
<dbReference type="InterPro" id="IPR011990">
    <property type="entry name" value="TPR-like_helical_dom_sf"/>
</dbReference>
<dbReference type="EMBL" id="AUBJ02000001">
    <property type="protein sequence ID" value="MCP2330943.1"/>
    <property type="molecule type" value="Genomic_DNA"/>
</dbReference>
<dbReference type="SMART" id="SM00028">
    <property type="entry name" value="TPR"/>
    <property type="match status" value="2"/>
</dbReference>
<dbReference type="PROSITE" id="PS00622">
    <property type="entry name" value="HTH_LUXR_1"/>
    <property type="match status" value="1"/>
</dbReference>
<evidence type="ECO:0000259" key="4">
    <source>
        <dbReference type="PROSITE" id="PS50043"/>
    </source>
</evidence>
<reference evidence="5 6" key="1">
    <citation type="submission" date="2022-06" db="EMBL/GenBank/DDBJ databases">
        <title>Genomic Encyclopedia of Type Strains, Phase I: the one thousand microbial genomes (KMG-I) project.</title>
        <authorList>
            <person name="Kyrpides N."/>
        </authorList>
    </citation>
    <scope>NUCLEOTIDE SEQUENCE [LARGE SCALE GENOMIC DNA]</scope>
    <source>
        <strain evidence="5 6">DSM 43889</strain>
    </source>
</reference>
<sequence>MGPVIVGREREFDQLAAHTDHVRAGLARLVVVTGAAGTGRTVVLDTLRRRLAADFTVLRAACRPSSATRHRGTVHALLAPLGHHPGPADAGDDTHEALHAPYRRVSQLMRHRPLALVIDDAQWCDAASLRWLDFLLRRTTRGPLLVVLGWHDAVRAPADPVLTRLLRGPGAAGLPLPPLTEPAVAELVREAFDGPGTPSFVRRCHDLTGGNPALLRRLLDELHTAGITPDDRDAHRVTELGAEVRRRSALIRLDTLPDHVRVVARALAVLEDPGPGATPGIGLVAALAGVPEHVASHAMTALARAGLVTGGRFTHTTGRLAVLTAHPADELPRLRDRAARLLNDAGRPAEEVALRLLERNGPLEPWMTGVFREAADAARRRGAPEDAASYLARVLAAGGPLTPPVQLRIELARPLAQVDPAAALAHLAPALAGTTGARDRASLAVQVGLTAVSAQRAPEGTRVLADARAELIAAVGDNPGPTDRELRAQVESTLLLTGIQEASTLAETRALARSIPAPPGRTPGERQLLGVLAALDAGGGTDLPRSLDLAERAVRVPEGTGDWALVSATFALHLADELPTALTVLDRLTDPARRRTHSGTLSVALANRAHVLFAAGRVRDAVADARDAAEAAARNPRRTRAAWPNTMLAVTLVAHGDLPGAERALLLARRPGADRVVWNHPYHLLARGRARWQSGDTEGALHHLRRCGDHLDRTGITNPLFATWWVDATAILVELGRRTEAGELAHRQHERALRWGAPRAIGLGLTALGLAESGRRAVALLSDAVDLLATSPARLCLANARFRLGEALLRVGRNRQAREHLRAALDLSTQCGSQALFLAASRRHAAAGGRRRSTGPAAVDLLTGAERRVAALASAGHTNREIADALFVTVRTVEVHLTNTYRKLDVPGRAALRAVLPEPDPTGQHR</sequence>
<dbReference type="Pfam" id="PF13191">
    <property type="entry name" value="AAA_16"/>
    <property type="match status" value="1"/>
</dbReference>
<accession>A0ABT1JFJ5</accession>
<evidence type="ECO:0000313" key="5">
    <source>
        <dbReference type="EMBL" id="MCP2330943.1"/>
    </source>
</evidence>
<dbReference type="InterPro" id="IPR036388">
    <property type="entry name" value="WH-like_DNA-bd_sf"/>
</dbReference>
<dbReference type="InterPro" id="IPR016032">
    <property type="entry name" value="Sig_transdc_resp-reg_C-effctor"/>
</dbReference>
<dbReference type="Gene3D" id="3.40.50.300">
    <property type="entry name" value="P-loop containing nucleotide triphosphate hydrolases"/>
    <property type="match status" value="1"/>
</dbReference>
<keyword evidence="2" id="KW-0067">ATP-binding</keyword>
<dbReference type="PROSITE" id="PS50005">
    <property type="entry name" value="TPR"/>
    <property type="match status" value="1"/>
</dbReference>
<dbReference type="PANTHER" id="PTHR16305:SF35">
    <property type="entry name" value="TRANSCRIPTIONAL ACTIVATOR DOMAIN"/>
    <property type="match status" value="1"/>
</dbReference>
<keyword evidence="1" id="KW-0547">Nucleotide-binding</keyword>
<feature type="domain" description="HTH luxR-type" evidence="4">
    <location>
        <begin position="855"/>
        <end position="920"/>
    </location>
</feature>
<proteinExistence type="predicted"/>
<dbReference type="CDD" id="cd06170">
    <property type="entry name" value="LuxR_C_like"/>
    <property type="match status" value="1"/>
</dbReference>
<feature type="repeat" description="TPR" evidence="3">
    <location>
        <begin position="798"/>
        <end position="831"/>
    </location>
</feature>
<dbReference type="InterPro" id="IPR000792">
    <property type="entry name" value="Tscrpt_reg_LuxR_C"/>
</dbReference>
<protein>
    <submittedName>
        <fullName evidence="5">ATPase</fullName>
    </submittedName>
</protein>
<organism evidence="5 6">
    <name type="scientific">Actinoalloteichus caeruleus DSM 43889</name>
    <dbReference type="NCBI Taxonomy" id="1120930"/>
    <lineage>
        <taxon>Bacteria</taxon>
        <taxon>Bacillati</taxon>
        <taxon>Actinomycetota</taxon>
        <taxon>Actinomycetes</taxon>
        <taxon>Pseudonocardiales</taxon>
        <taxon>Pseudonocardiaceae</taxon>
        <taxon>Actinoalloteichus</taxon>
        <taxon>Actinoalloteichus cyanogriseus</taxon>
    </lineage>
</organism>
<dbReference type="SMART" id="SM00421">
    <property type="entry name" value="HTH_LUXR"/>
    <property type="match status" value="1"/>
</dbReference>
<dbReference type="InterPro" id="IPR027417">
    <property type="entry name" value="P-loop_NTPase"/>
</dbReference>
<name>A0ABT1JFJ5_ACTCY</name>
<dbReference type="Gene3D" id="1.25.40.10">
    <property type="entry name" value="Tetratricopeptide repeat domain"/>
    <property type="match status" value="1"/>
</dbReference>
<gene>
    <name evidence="5" type="ORF">G443_001213</name>
</gene>
<dbReference type="Pfam" id="PF00196">
    <property type="entry name" value="GerE"/>
    <property type="match status" value="1"/>
</dbReference>
<dbReference type="PROSITE" id="PS50043">
    <property type="entry name" value="HTH_LUXR_2"/>
    <property type="match status" value="1"/>
</dbReference>
<dbReference type="InterPro" id="IPR041664">
    <property type="entry name" value="AAA_16"/>
</dbReference>
<dbReference type="SUPFAM" id="SSF48452">
    <property type="entry name" value="TPR-like"/>
    <property type="match status" value="1"/>
</dbReference>
<dbReference type="Gene3D" id="1.10.10.10">
    <property type="entry name" value="Winged helix-like DNA-binding domain superfamily/Winged helix DNA-binding domain"/>
    <property type="match status" value="1"/>
</dbReference>
<dbReference type="SUPFAM" id="SSF46894">
    <property type="entry name" value="C-terminal effector domain of the bipartite response regulators"/>
    <property type="match status" value="1"/>
</dbReference>
<dbReference type="Proteomes" id="UP000791080">
    <property type="component" value="Unassembled WGS sequence"/>
</dbReference>